<feature type="non-terminal residue" evidence="3">
    <location>
        <position position="1"/>
    </location>
</feature>
<dbReference type="AlphaFoldDB" id="A0A0A9YMZ5"/>
<dbReference type="GO" id="GO:0003964">
    <property type="term" value="F:RNA-directed DNA polymerase activity"/>
    <property type="evidence" value="ECO:0007669"/>
    <property type="project" value="UniProtKB-EC"/>
</dbReference>
<sequence>PPKELDENLKPFFTRRHEFTIEQGCILWGHRIIIPQASRTKLLQLLHECHFGSSKMKALARNYFWWPNLDGEIEQLVANCEQCLQNRSNPPKSPKKWHMPSRPWTRLHLDFF</sequence>
<reference evidence="3" key="1">
    <citation type="journal article" date="2014" name="PLoS ONE">
        <title>Transcriptome-Based Identification of ABC Transporters in the Western Tarnished Plant Bug Lygus hesperus.</title>
        <authorList>
            <person name="Hull J.J."/>
            <person name="Chaney K."/>
            <person name="Geib S.M."/>
            <person name="Fabrick J.A."/>
            <person name="Brent C.S."/>
            <person name="Walsh D."/>
            <person name="Lavine L.C."/>
        </authorList>
    </citation>
    <scope>NUCLEOTIDE SEQUENCE</scope>
</reference>
<name>A0A0A9YMZ5_LYGHE</name>
<dbReference type="InterPro" id="IPR050951">
    <property type="entry name" value="Retrovirus_Pol_polyprotein"/>
</dbReference>
<dbReference type="PANTHER" id="PTHR37984:SF5">
    <property type="entry name" value="PROTEIN NYNRIN-LIKE"/>
    <property type="match status" value="1"/>
</dbReference>
<dbReference type="InterPro" id="IPR041588">
    <property type="entry name" value="Integrase_H2C2"/>
</dbReference>
<dbReference type="Pfam" id="PF17921">
    <property type="entry name" value="Integrase_H2C2"/>
    <property type="match status" value="1"/>
</dbReference>
<dbReference type="FunFam" id="1.10.340.70:FF:000003">
    <property type="entry name" value="Protein CBG25708"/>
    <property type="match status" value="1"/>
</dbReference>
<dbReference type="EMBL" id="GBHO01012699">
    <property type="protein sequence ID" value="JAG30905.1"/>
    <property type="molecule type" value="Transcribed_RNA"/>
</dbReference>
<dbReference type="EC" id="2.7.7.49" evidence="1"/>
<evidence type="ECO:0000313" key="3">
    <source>
        <dbReference type="EMBL" id="JAG30905.1"/>
    </source>
</evidence>
<protein>
    <recommendedName>
        <fullName evidence="1">RNA-directed DNA polymerase</fullName>
        <ecNumber evidence="1">2.7.7.49</ecNumber>
    </recommendedName>
</protein>
<feature type="domain" description="Integrase zinc-binding" evidence="2">
    <location>
        <begin position="34"/>
        <end position="88"/>
    </location>
</feature>
<dbReference type="Gene3D" id="1.10.340.70">
    <property type="match status" value="1"/>
</dbReference>
<organism evidence="3">
    <name type="scientific">Lygus hesperus</name>
    <name type="common">Western plant bug</name>
    <dbReference type="NCBI Taxonomy" id="30085"/>
    <lineage>
        <taxon>Eukaryota</taxon>
        <taxon>Metazoa</taxon>
        <taxon>Ecdysozoa</taxon>
        <taxon>Arthropoda</taxon>
        <taxon>Hexapoda</taxon>
        <taxon>Insecta</taxon>
        <taxon>Pterygota</taxon>
        <taxon>Neoptera</taxon>
        <taxon>Paraneoptera</taxon>
        <taxon>Hemiptera</taxon>
        <taxon>Heteroptera</taxon>
        <taxon>Panheteroptera</taxon>
        <taxon>Cimicomorpha</taxon>
        <taxon>Miridae</taxon>
        <taxon>Mirini</taxon>
        <taxon>Lygus</taxon>
    </lineage>
</organism>
<reference evidence="3" key="2">
    <citation type="submission" date="2014-07" db="EMBL/GenBank/DDBJ databases">
        <authorList>
            <person name="Hull J."/>
        </authorList>
    </citation>
    <scope>NUCLEOTIDE SEQUENCE</scope>
</reference>
<feature type="non-terminal residue" evidence="3">
    <location>
        <position position="112"/>
    </location>
</feature>
<dbReference type="PANTHER" id="PTHR37984">
    <property type="entry name" value="PROTEIN CBG26694"/>
    <property type="match status" value="1"/>
</dbReference>
<proteinExistence type="predicted"/>
<evidence type="ECO:0000256" key="1">
    <source>
        <dbReference type="ARBA" id="ARBA00012493"/>
    </source>
</evidence>
<gene>
    <name evidence="3" type="ORF">CM83_104689</name>
</gene>
<accession>A0A0A9YMZ5</accession>
<evidence type="ECO:0000259" key="2">
    <source>
        <dbReference type="Pfam" id="PF17921"/>
    </source>
</evidence>